<dbReference type="InterPro" id="IPR040023">
    <property type="entry name" value="WBP4"/>
</dbReference>
<feature type="compositionally biased region" description="Low complexity" evidence="2">
    <location>
        <begin position="709"/>
        <end position="723"/>
    </location>
</feature>
<evidence type="ECO:0000256" key="2">
    <source>
        <dbReference type="SAM" id="MobiDB-lite"/>
    </source>
</evidence>
<feature type="compositionally biased region" description="Low complexity" evidence="2">
    <location>
        <begin position="241"/>
        <end position="255"/>
    </location>
</feature>
<dbReference type="GO" id="GO:0003723">
    <property type="term" value="F:RNA binding"/>
    <property type="evidence" value="ECO:0007669"/>
    <property type="project" value="TreeGrafter"/>
</dbReference>
<feature type="compositionally biased region" description="Acidic residues" evidence="2">
    <location>
        <begin position="644"/>
        <end position="668"/>
    </location>
</feature>
<dbReference type="WBParaSite" id="GPLIN_000273400">
    <property type="protein sequence ID" value="GPLIN_000273400"/>
    <property type="gene ID" value="GPLIN_000273400"/>
</dbReference>
<proteinExistence type="predicted"/>
<name>A0A183BQ48_GLOPA</name>
<evidence type="ECO:0000313" key="4">
    <source>
        <dbReference type="WBParaSite" id="GPLIN_000273400"/>
    </source>
</evidence>
<protein>
    <submittedName>
        <fullName evidence="4">Uncharacterized protein</fullName>
    </submittedName>
</protein>
<keyword evidence="1" id="KW-0175">Coiled coil</keyword>
<feature type="coiled-coil region" evidence="1">
    <location>
        <begin position="961"/>
        <end position="1044"/>
    </location>
</feature>
<organism evidence="3 4">
    <name type="scientific">Globodera pallida</name>
    <name type="common">Potato cyst nematode worm</name>
    <name type="synonym">Heterodera pallida</name>
    <dbReference type="NCBI Taxonomy" id="36090"/>
    <lineage>
        <taxon>Eukaryota</taxon>
        <taxon>Metazoa</taxon>
        <taxon>Ecdysozoa</taxon>
        <taxon>Nematoda</taxon>
        <taxon>Chromadorea</taxon>
        <taxon>Rhabditida</taxon>
        <taxon>Tylenchina</taxon>
        <taxon>Tylenchomorpha</taxon>
        <taxon>Tylenchoidea</taxon>
        <taxon>Heteroderidae</taxon>
        <taxon>Heteroderinae</taxon>
        <taxon>Globodera</taxon>
    </lineage>
</organism>
<feature type="region of interest" description="Disordered" evidence="2">
    <location>
        <begin position="1091"/>
        <end position="1120"/>
    </location>
</feature>
<sequence length="1525" mass="172152">MVIGTRLSPSPAAVPRPARTVVAFGRGQTTANAVAAKKAAVAERAQTTTTAKTAPGLSGTSNSMRRSGSLGHLVTSASAIHAQANLNGQRTLCKCSEPDSVAFLEGVYVQNLQTQIEVLELENAYLRGATERGALFAKHHQTSPSSAVFNRGTSTTATTKTMNQRNSAALRMAEKEEEEEEEEEEEGEVDEKDVEEEEKEEVEKQHRRQRHSTAIGTPKRRVAFINDHRPPPPHYRRRQGAESSSSSAEEAATASVDEMYGIDGTGGRDNGTRHQQRKAIRSTYDGATPGAEGVSHAAATAAEDERRRRRAAERLQQEAELRAVDAEQQLRQAEERAYGEKRALLADSAELQRRLDELTPKLAEQEAKMLALDEQRDDANVRLKATAKQLNVLQANLADRTRESRQLESDKERNVQRLQRQLEELGRELDGARAREEAINIELDRAKNRLVEEESRNQREMLAQSRTEHEEKSKLEAQLMEAHQNGELASAELELARERLAKEQEAVRALSTKVAKTDNFKWAATASRNQLGRLTWHSQQGVVTKHKQKLPIDSEQLTNVKCAARGTAFLEGVYVQNLQTQIEVLELENAYLRGATERGALFAKHHQTSPSSAVFNRGTSTTATTKTMNRRNSAASTTALRMAEEEEEEEEEEEGEEDEKEVEEEEREEVEKQHRRQRHSTAIGTPKRRVAFINDHRPPPPHYRRRQGAESSSSSAEEAATASVDEMYGIDGTGGRDNGTRHQQRKLERSTYDGATPGAEGVSHAAAAAAEDERRRRRAAERLQQEAELRAVDAEQQLRQAEERAYGEKRALLADSAELQRRLDELTPKLAEQEAKMLALDEQRDDANVRLKATVKQLNVLQANLADRTRESRQLESDRERNVQRLQRQLEELGRELDGARAREEAINIELDRAKNRLVEEESRNQREMLAQSRTEHEEKSKLEAQLMEAHQNGELASAELELARERLAKEQEAVRALSTKLKERQLEDEQRGSARLRVQRELEALQSLSNSLANENKGLREERGALEERLNELKQRVHQKDSRDHRLAELVSEFFDKHRQSAQRAKIQIGRQTEDCEQFEQIAEKIRQIAGTGTSPPRASATTTTSVSSSRTASAKTFGAPNDVKPKQLLTFSPIVTELAQKIVEECLGEYKTKVAKPTTSNGRQRQAVNNWVVLHGILSKALSQNTNKNYQLIANSCQMSNAPPVVRSNGTILLLLRPESLFCDYGKSLAFVKRYFEELKATTKLDPEFVKEANEMFKKMNEANNKFLNIENFASDVENALSEIKFCHEFEAVDKIWARKMLTALAGICKSYILDVGESRANRTNAFQTALKELQNVQLQPPKSTKNQTEIDETCGILYTQNPGKNLCMFAKKLAYLTKFNQMFGIPTNSFGCWLWPLKSNRNNAAEECLDCLDIMRHVYETELHKVTKWLWGKVKRQFLEKFAFDRQARDGLPWELRVHEECKEEEQVVCKECGWVQCVPTTDGKVMNFDPNYECCPNVRKSHKVYCCPMGYEFKCCAVVGI</sequence>
<feature type="region of interest" description="Disordered" evidence="2">
    <location>
        <begin position="138"/>
        <end position="313"/>
    </location>
</feature>
<feature type="compositionally biased region" description="Polar residues" evidence="2">
    <location>
        <begin position="45"/>
        <end position="66"/>
    </location>
</feature>
<evidence type="ECO:0000313" key="3">
    <source>
        <dbReference type="Proteomes" id="UP000050741"/>
    </source>
</evidence>
<dbReference type="GO" id="GO:0000398">
    <property type="term" value="P:mRNA splicing, via spliceosome"/>
    <property type="evidence" value="ECO:0007669"/>
    <property type="project" value="InterPro"/>
</dbReference>
<reference evidence="4" key="2">
    <citation type="submission" date="2016-06" db="UniProtKB">
        <authorList>
            <consortium name="WormBaseParasite"/>
        </authorList>
    </citation>
    <scope>IDENTIFICATION</scope>
</reference>
<feature type="region of interest" description="Disordered" evidence="2">
    <location>
        <begin position="604"/>
        <end position="781"/>
    </location>
</feature>
<feature type="region of interest" description="Disordered" evidence="2">
    <location>
        <begin position="44"/>
        <end position="68"/>
    </location>
</feature>
<feature type="compositionally biased region" description="Low complexity" evidence="2">
    <location>
        <begin position="1093"/>
        <end position="1116"/>
    </location>
</feature>
<accession>A0A183BQ48</accession>
<feature type="compositionally biased region" description="Polar residues" evidence="2">
    <location>
        <begin position="608"/>
        <end position="639"/>
    </location>
</feature>
<dbReference type="PANTHER" id="PTHR13173:SF10">
    <property type="entry name" value="WW DOMAIN-BINDING PROTEIN 4"/>
    <property type="match status" value="1"/>
</dbReference>
<feature type="compositionally biased region" description="Acidic residues" evidence="2">
    <location>
        <begin position="175"/>
        <end position="200"/>
    </location>
</feature>
<dbReference type="Proteomes" id="UP000050741">
    <property type="component" value="Unassembled WGS sequence"/>
</dbReference>
<reference evidence="3" key="1">
    <citation type="submission" date="2014-05" db="EMBL/GenBank/DDBJ databases">
        <title>The genome and life-stage specific transcriptomes of Globodera pallida elucidate key aspects of plant parasitism by a cyst nematode.</title>
        <authorList>
            <person name="Cotton J.A."/>
            <person name="Lilley C.J."/>
            <person name="Jones L.M."/>
            <person name="Kikuchi T."/>
            <person name="Reid A.J."/>
            <person name="Thorpe P."/>
            <person name="Tsai I.J."/>
            <person name="Beasley H."/>
            <person name="Blok V."/>
            <person name="Cock P.J.A."/>
            <person name="Van den Akker S.E."/>
            <person name="Holroyd N."/>
            <person name="Hunt M."/>
            <person name="Mantelin S."/>
            <person name="Naghra H."/>
            <person name="Pain A."/>
            <person name="Palomares-Rius J.E."/>
            <person name="Zarowiecki M."/>
            <person name="Berriman M."/>
            <person name="Jones J.T."/>
            <person name="Urwin P.E."/>
        </authorList>
    </citation>
    <scope>NUCLEOTIDE SEQUENCE [LARGE SCALE GENOMIC DNA]</scope>
    <source>
        <strain evidence="3">Lindley</strain>
    </source>
</reference>
<dbReference type="PANTHER" id="PTHR13173">
    <property type="entry name" value="WW DOMAIN BINDING PROTEIN 4"/>
    <property type="match status" value="1"/>
</dbReference>
<dbReference type="GO" id="GO:0071011">
    <property type="term" value="C:precatalytic spliceosome"/>
    <property type="evidence" value="ECO:0007669"/>
    <property type="project" value="TreeGrafter"/>
</dbReference>
<feature type="compositionally biased region" description="Polar residues" evidence="2">
    <location>
        <begin position="142"/>
        <end position="167"/>
    </location>
</feature>
<keyword evidence="3" id="KW-1185">Reference proteome</keyword>
<evidence type="ECO:0000256" key="1">
    <source>
        <dbReference type="SAM" id="Coils"/>
    </source>
</evidence>